<comment type="caution">
    <text evidence="6">The sequence shown here is derived from an EMBL/GenBank/DDBJ whole genome shotgun (WGS) entry which is preliminary data.</text>
</comment>
<evidence type="ECO:0000256" key="3">
    <source>
        <dbReference type="ARBA" id="ARBA00022679"/>
    </source>
</evidence>
<evidence type="ECO:0000256" key="2">
    <source>
        <dbReference type="ARBA" id="ARBA00022676"/>
    </source>
</evidence>
<dbReference type="Pfam" id="PF00535">
    <property type="entry name" value="Glycos_transf_2"/>
    <property type="match status" value="1"/>
</dbReference>
<organism evidence="6 7">
    <name type="scientific">Candidatus Electronema aureum</name>
    <dbReference type="NCBI Taxonomy" id="2005002"/>
    <lineage>
        <taxon>Bacteria</taxon>
        <taxon>Pseudomonadati</taxon>
        <taxon>Thermodesulfobacteriota</taxon>
        <taxon>Desulfobulbia</taxon>
        <taxon>Desulfobulbales</taxon>
        <taxon>Desulfobulbaceae</taxon>
        <taxon>Candidatus Electronema</taxon>
    </lineage>
</organism>
<keyword evidence="4" id="KW-1133">Transmembrane helix</keyword>
<dbReference type="GO" id="GO:0016757">
    <property type="term" value="F:glycosyltransferase activity"/>
    <property type="evidence" value="ECO:0007669"/>
    <property type="project" value="UniProtKB-KW"/>
</dbReference>
<dbReference type="SUPFAM" id="SSF53448">
    <property type="entry name" value="Nucleotide-diphospho-sugar transferases"/>
    <property type="match status" value="1"/>
</dbReference>
<keyword evidence="2" id="KW-0328">Glycosyltransferase</keyword>
<sequence>MSGDQTAVNIVIPNWNGLRFLSNCLSSIEQQQFDSWQITVVDNGSSDGSVEYLRKAYPQVHVIVLPENRGFSAAVNAGILSSNVPYVFLLNNDTELPPDCLHLLLNAAEELPEYEFFAPKMLSFHNRTVLDGAGDGYLRGGAGYRIGTMEKDSEIYNHPRQVFGTCAGAVLYRRGLFDRIGLFDEDFFAYLEDVDLNLRLNRARYKGYYVPAAKVYHIGSASSGSKFNPFTIRLSTRNSFYVLIKHYSFPLFLRFLPVIAIYQFCWFLFTIKKRHFWAYCQGLGEALRGFSRMRNKRQEIARYDRLNTAEFATVLRQAETAVVESIMRRRHEQGKGNRLLQIYQDVFLRKFSIKHE</sequence>
<protein>
    <submittedName>
        <fullName evidence="6">Glycosyltransferase, GT2 family</fullName>
    </submittedName>
</protein>
<evidence type="ECO:0000313" key="6">
    <source>
        <dbReference type="EMBL" id="TAA74597.1"/>
    </source>
</evidence>
<keyword evidence="3" id="KW-0808">Transferase</keyword>
<dbReference type="Gene3D" id="3.90.550.10">
    <property type="entry name" value="Spore Coat Polysaccharide Biosynthesis Protein SpsA, Chain A"/>
    <property type="match status" value="1"/>
</dbReference>
<evidence type="ECO:0000259" key="5">
    <source>
        <dbReference type="Pfam" id="PF00535"/>
    </source>
</evidence>
<keyword evidence="7" id="KW-1185">Reference proteome</keyword>
<dbReference type="InterPro" id="IPR001173">
    <property type="entry name" value="Glyco_trans_2-like"/>
</dbReference>
<feature type="domain" description="Glycosyltransferase 2-like" evidence="5">
    <location>
        <begin position="10"/>
        <end position="178"/>
    </location>
</feature>
<evidence type="ECO:0000313" key="7">
    <source>
        <dbReference type="Proteomes" id="UP000316238"/>
    </source>
</evidence>
<evidence type="ECO:0000256" key="1">
    <source>
        <dbReference type="ARBA" id="ARBA00006739"/>
    </source>
</evidence>
<accession>A0A521G0P4</accession>
<feature type="transmembrane region" description="Helical" evidence="4">
    <location>
        <begin position="247"/>
        <end position="269"/>
    </location>
</feature>
<dbReference type="Proteomes" id="UP000316238">
    <property type="component" value="Unassembled WGS sequence"/>
</dbReference>
<dbReference type="CDD" id="cd04186">
    <property type="entry name" value="GT_2_like_c"/>
    <property type="match status" value="1"/>
</dbReference>
<evidence type="ECO:0000256" key="4">
    <source>
        <dbReference type="SAM" id="Phobius"/>
    </source>
</evidence>
<dbReference type="EMBL" id="NQJD01000022">
    <property type="protein sequence ID" value="TAA74597.1"/>
    <property type="molecule type" value="Genomic_DNA"/>
</dbReference>
<dbReference type="InterPro" id="IPR029044">
    <property type="entry name" value="Nucleotide-diphossugar_trans"/>
</dbReference>
<comment type="similarity">
    <text evidence="1">Belongs to the glycosyltransferase 2 family.</text>
</comment>
<gene>
    <name evidence="6" type="ORF">CDV28_12234</name>
</gene>
<proteinExistence type="inferred from homology"/>
<dbReference type="PANTHER" id="PTHR43179">
    <property type="entry name" value="RHAMNOSYLTRANSFERASE WBBL"/>
    <property type="match status" value="1"/>
</dbReference>
<dbReference type="PANTHER" id="PTHR43179:SF12">
    <property type="entry name" value="GALACTOFURANOSYLTRANSFERASE GLFT2"/>
    <property type="match status" value="1"/>
</dbReference>
<reference evidence="6" key="1">
    <citation type="submission" date="2017-07" db="EMBL/GenBank/DDBJ databases">
        <title>The cable genome - Insights into the physiology and evolution of filamentous bacteria capable of sulfide oxidation via long distance electron transfer.</title>
        <authorList>
            <person name="Thorup C."/>
            <person name="Bjerg J.T."/>
            <person name="Schreiber L."/>
            <person name="Nielsen L.P."/>
            <person name="Kjeldsen K.U."/>
            <person name="Boesen T."/>
            <person name="Boggild A."/>
            <person name="Meysman F."/>
            <person name="Geelhoed J."/>
            <person name="Schramm A."/>
        </authorList>
    </citation>
    <scope>NUCLEOTIDE SEQUENCE [LARGE SCALE GENOMIC DNA]</scope>
    <source>
        <strain evidence="6">GS</strain>
    </source>
</reference>
<name>A0A521G0P4_9BACT</name>
<dbReference type="AlphaFoldDB" id="A0A521G0P4"/>
<keyword evidence="4" id="KW-0472">Membrane</keyword>
<keyword evidence="4" id="KW-0812">Transmembrane</keyword>